<dbReference type="Proteomes" id="UP000078240">
    <property type="component" value="Unassembled WGS sequence"/>
</dbReference>
<dbReference type="SUPFAM" id="SSF47072">
    <property type="entry name" value="Cysteine alpha-hairpin motif"/>
    <property type="match status" value="1"/>
</dbReference>
<dbReference type="PANTHER" id="PTHR15590">
    <property type="entry name" value="CX9C MOTIF-CONTAINING PROTEIN 4"/>
    <property type="match status" value="1"/>
</dbReference>
<feature type="disulfide bond" evidence="7">
    <location>
        <begin position="29"/>
        <end position="40"/>
    </location>
</feature>
<organism evidence="9 10">
    <name type="scientific">Purpureocillium lilacinum</name>
    <name type="common">Paecilomyces lilacinus</name>
    <dbReference type="NCBI Taxonomy" id="33203"/>
    <lineage>
        <taxon>Eukaryota</taxon>
        <taxon>Fungi</taxon>
        <taxon>Dikarya</taxon>
        <taxon>Ascomycota</taxon>
        <taxon>Pezizomycotina</taxon>
        <taxon>Sordariomycetes</taxon>
        <taxon>Hypocreomycetidae</taxon>
        <taxon>Hypocreales</taxon>
        <taxon>Ophiocordycipitaceae</taxon>
        <taxon>Purpureocillium</taxon>
    </lineage>
</organism>
<gene>
    <name evidence="9" type="ORF">VFPBJ_04051</name>
</gene>
<dbReference type="FunFam" id="1.10.287.1130:FF:000008">
    <property type="entry name" value="Cx9C motif-containing protein 4, mitochondrial"/>
    <property type="match status" value="1"/>
</dbReference>
<sequence>MTDQAQSPPKNDVDAKPACHPRACAIQDCLTRNNYNEAKCQDAVKALYECCDAFYERYGDDASTPSCPKPSLLRLKMKQQSEGR</sequence>
<keyword evidence="4" id="KW-0677">Repeat</keyword>
<accession>A0A179GU43</accession>
<name>A0A179GU43_PURLI</name>
<evidence type="ECO:0000313" key="10">
    <source>
        <dbReference type="Proteomes" id="UP000078240"/>
    </source>
</evidence>
<evidence type="ECO:0000256" key="2">
    <source>
        <dbReference type="ARBA" id="ARBA00009858"/>
    </source>
</evidence>
<dbReference type="InterPro" id="IPR027179">
    <property type="entry name" value="CMC4"/>
</dbReference>
<protein>
    <recommendedName>
        <fullName evidence="3">Cx9C motif-containing protein 4, mitochondrial</fullName>
    </recommendedName>
</protein>
<dbReference type="Gene3D" id="1.10.287.1130">
    <property type="entry name" value="CytochromE C oxidase copper chaperone"/>
    <property type="match status" value="1"/>
</dbReference>
<dbReference type="AlphaFoldDB" id="A0A179GU43"/>
<evidence type="ECO:0000256" key="8">
    <source>
        <dbReference type="SAM" id="MobiDB-lite"/>
    </source>
</evidence>
<reference evidence="9 10" key="1">
    <citation type="submission" date="2016-01" db="EMBL/GenBank/DDBJ databases">
        <title>Biosynthesis of antibiotic leucinostatins and their inhibition on Phytophthora in bio-control Purpureocillium lilacinum.</title>
        <authorList>
            <person name="Wang G."/>
            <person name="Liu Z."/>
            <person name="Lin R."/>
            <person name="Li E."/>
            <person name="Mao Z."/>
            <person name="Ling J."/>
            <person name="Yin W."/>
            <person name="Xie B."/>
        </authorList>
    </citation>
    <scope>NUCLEOTIDE SEQUENCE [LARGE SCALE GENOMIC DNA]</scope>
    <source>
        <strain evidence="9">PLBJ-1</strain>
    </source>
</reference>
<comment type="subcellular location">
    <subcellularLocation>
        <location evidence="1">Mitochondrion intermembrane space</location>
    </subcellularLocation>
</comment>
<dbReference type="PANTHER" id="PTHR15590:SF0">
    <property type="entry name" value="CX9C MOTIF-CONTAINING PROTEIN 4"/>
    <property type="match status" value="1"/>
</dbReference>
<dbReference type="Pfam" id="PF08991">
    <property type="entry name" value="CMC4"/>
    <property type="match status" value="1"/>
</dbReference>
<feature type="region of interest" description="Disordered" evidence="8">
    <location>
        <begin position="60"/>
        <end position="84"/>
    </location>
</feature>
<dbReference type="EMBL" id="LSBH01000003">
    <property type="protein sequence ID" value="OAQ81467.1"/>
    <property type="molecule type" value="Genomic_DNA"/>
</dbReference>
<comment type="similarity">
    <text evidence="2">Belongs to the CMC4 family.</text>
</comment>
<dbReference type="PROSITE" id="PS51808">
    <property type="entry name" value="CHCH"/>
    <property type="match status" value="1"/>
</dbReference>
<keyword evidence="6 7" id="KW-1015">Disulfide bond</keyword>
<dbReference type="GO" id="GO:0005758">
    <property type="term" value="C:mitochondrial intermembrane space"/>
    <property type="evidence" value="ECO:0007669"/>
    <property type="project" value="UniProtKB-SubCell"/>
</dbReference>
<evidence type="ECO:0000256" key="6">
    <source>
        <dbReference type="ARBA" id="ARBA00023157"/>
    </source>
</evidence>
<dbReference type="InterPro" id="IPR009069">
    <property type="entry name" value="Cys_alpha_HP_mot_SF"/>
</dbReference>
<evidence type="ECO:0000256" key="4">
    <source>
        <dbReference type="ARBA" id="ARBA00022737"/>
    </source>
</evidence>
<evidence type="ECO:0000313" key="9">
    <source>
        <dbReference type="EMBL" id="OAQ81467.1"/>
    </source>
</evidence>
<evidence type="ECO:0000256" key="3">
    <source>
        <dbReference type="ARBA" id="ARBA00019406"/>
    </source>
</evidence>
<evidence type="ECO:0000256" key="5">
    <source>
        <dbReference type="ARBA" id="ARBA00023128"/>
    </source>
</evidence>
<keyword evidence="5" id="KW-0496">Mitochondrion</keyword>
<feature type="disulfide bond" evidence="7">
    <location>
        <begin position="19"/>
        <end position="50"/>
    </location>
</feature>
<proteinExistence type="inferred from homology"/>
<evidence type="ECO:0000256" key="1">
    <source>
        <dbReference type="ARBA" id="ARBA00004569"/>
    </source>
</evidence>
<comment type="caution">
    <text evidence="9">The sequence shown here is derived from an EMBL/GenBank/DDBJ whole genome shotgun (WGS) entry which is preliminary data.</text>
</comment>
<feature type="disulfide bond" evidence="7">
    <location>
        <begin position="51"/>
        <end position="67"/>
    </location>
</feature>
<evidence type="ECO:0000256" key="7">
    <source>
        <dbReference type="PIRSR" id="PIRSR627179-50"/>
    </source>
</evidence>